<dbReference type="EMBL" id="CP108085">
    <property type="protein sequence ID" value="WUP72024.1"/>
    <property type="molecule type" value="Genomic_DNA"/>
</dbReference>
<gene>
    <name evidence="3" type="ORF">OG913_21530</name>
</gene>
<proteinExistence type="predicted"/>
<dbReference type="Proteomes" id="UP001432011">
    <property type="component" value="Chromosome"/>
</dbReference>
<dbReference type="RefSeq" id="WP_328708319.1">
    <property type="nucleotide sequence ID" value="NZ_CP108085.1"/>
</dbReference>
<keyword evidence="2" id="KW-0732">Signal</keyword>
<evidence type="ECO:0000313" key="4">
    <source>
        <dbReference type="Proteomes" id="UP001432011"/>
    </source>
</evidence>
<evidence type="ECO:0000256" key="1">
    <source>
        <dbReference type="SAM" id="MobiDB-lite"/>
    </source>
</evidence>
<keyword evidence="4" id="KW-1185">Reference proteome</keyword>
<feature type="region of interest" description="Disordered" evidence="1">
    <location>
        <begin position="46"/>
        <end position="74"/>
    </location>
</feature>
<evidence type="ECO:0000256" key="2">
    <source>
        <dbReference type="SAM" id="SignalP"/>
    </source>
</evidence>
<feature type="region of interest" description="Disordered" evidence="1">
    <location>
        <begin position="1"/>
        <end position="22"/>
    </location>
</feature>
<feature type="chain" id="PRO_5046606393" evidence="2">
    <location>
        <begin position="22"/>
        <end position="74"/>
    </location>
</feature>
<sequence>MTTRAATTGAMLSVRPGPAPAATTGTVALVVVASAAMRPMRAGADAVSRSAGPGQPLGMTTRAVPSLRASPRPP</sequence>
<reference evidence="3" key="1">
    <citation type="submission" date="2022-10" db="EMBL/GenBank/DDBJ databases">
        <title>The complete genomes of actinobacterial strains from the NBC collection.</title>
        <authorList>
            <person name="Joergensen T.S."/>
            <person name="Alvarez Arevalo M."/>
            <person name="Sterndorff E.B."/>
            <person name="Faurdal D."/>
            <person name="Vuksanovic O."/>
            <person name="Mourched A.-S."/>
            <person name="Charusanti P."/>
            <person name="Shaw S."/>
            <person name="Blin K."/>
            <person name="Weber T."/>
        </authorList>
    </citation>
    <scope>NUCLEOTIDE SEQUENCE</scope>
    <source>
        <strain evidence="3">NBC_00254</strain>
    </source>
</reference>
<accession>A0ABZ1SHT3</accession>
<evidence type="ECO:0000313" key="3">
    <source>
        <dbReference type="EMBL" id="WUP72024.1"/>
    </source>
</evidence>
<feature type="signal peptide" evidence="2">
    <location>
        <begin position="1"/>
        <end position="21"/>
    </location>
</feature>
<organism evidence="3 4">
    <name type="scientific">Microbispora hainanensis</name>
    <dbReference type="NCBI Taxonomy" id="568844"/>
    <lineage>
        <taxon>Bacteria</taxon>
        <taxon>Bacillati</taxon>
        <taxon>Actinomycetota</taxon>
        <taxon>Actinomycetes</taxon>
        <taxon>Streptosporangiales</taxon>
        <taxon>Streptosporangiaceae</taxon>
        <taxon>Microbispora</taxon>
    </lineage>
</organism>
<name>A0ABZ1SHT3_9ACTN</name>
<protein>
    <submittedName>
        <fullName evidence="3">Uncharacterized protein</fullName>
    </submittedName>
</protein>